<dbReference type="RefSeq" id="WP_067210866.1">
    <property type="nucleotide sequence ID" value="NZ_FLOC01000016.1"/>
</dbReference>
<dbReference type="PANTHER" id="PTHR32089:SF112">
    <property type="entry name" value="LYSOZYME-LIKE PROTEIN-RELATED"/>
    <property type="match status" value="1"/>
</dbReference>
<feature type="transmembrane region" description="Helical" evidence="10">
    <location>
        <begin position="7"/>
        <end position="29"/>
    </location>
</feature>
<feature type="transmembrane region" description="Helical" evidence="10">
    <location>
        <begin position="304"/>
        <end position="322"/>
    </location>
</feature>
<proteinExistence type="inferred from homology"/>
<keyword evidence="3" id="KW-0145">Chemotaxis</keyword>
<evidence type="ECO:0000256" key="4">
    <source>
        <dbReference type="ARBA" id="ARBA00022692"/>
    </source>
</evidence>
<feature type="domain" description="Methyl-accepting transducer" evidence="11">
    <location>
        <begin position="385"/>
        <end position="621"/>
    </location>
</feature>
<evidence type="ECO:0000256" key="8">
    <source>
        <dbReference type="ARBA" id="ARBA00029447"/>
    </source>
</evidence>
<dbReference type="SMART" id="SM00283">
    <property type="entry name" value="MA"/>
    <property type="match status" value="1"/>
</dbReference>
<dbReference type="CDD" id="cd06225">
    <property type="entry name" value="HAMP"/>
    <property type="match status" value="1"/>
</dbReference>
<dbReference type="InterPro" id="IPR033479">
    <property type="entry name" value="dCache_1"/>
</dbReference>
<comment type="similarity">
    <text evidence="8">Belongs to the methyl-accepting chemotaxis (MCP) protein family.</text>
</comment>
<evidence type="ECO:0000313" key="14">
    <source>
        <dbReference type="Proteomes" id="UP000092627"/>
    </source>
</evidence>
<dbReference type="GO" id="GO:0007165">
    <property type="term" value="P:signal transduction"/>
    <property type="evidence" value="ECO:0007669"/>
    <property type="project" value="UniProtKB-KW"/>
</dbReference>
<dbReference type="AlphaFoldDB" id="A0A1A8TLG8"/>
<dbReference type="GO" id="GO:0006935">
    <property type="term" value="P:chemotaxis"/>
    <property type="evidence" value="ECO:0007669"/>
    <property type="project" value="UniProtKB-KW"/>
</dbReference>
<gene>
    <name evidence="13" type="primary">pctB_10</name>
    <name evidence="13" type="ORF">MAQ5080_02626</name>
</gene>
<protein>
    <submittedName>
        <fullName evidence="13">Methyl-accepting chemotaxis protein PctB</fullName>
    </submittedName>
</protein>
<dbReference type="InterPro" id="IPR029151">
    <property type="entry name" value="Sensor-like_sf"/>
</dbReference>
<dbReference type="FunFam" id="1.10.287.950:FF:000001">
    <property type="entry name" value="Methyl-accepting chemotaxis sensory transducer"/>
    <property type="match status" value="1"/>
</dbReference>
<dbReference type="Gene3D" id="3.30.450.20">
    <property type="entry name" value="PAS domain"/>
    <property type="match status" value="2"/>
</dbReference>
<dbReference type="Gene3D" id="1.10.287.950">
    <property type="entry name" value="Methyl-accepting chemotaxis protein"/>
    <property type="match status" value="1"/>
</dbReference>
<evidence type="ECO:0000256" key="7">
    <source>
        <dbReference type="ARBA" id="ARBA00023224"/>
    </source>
</evidence>
<evidence type="ECO:0000256" key="6">
    <source>
        <dbReference type="ARBA" id="ARBA00023136"/>
    </source>
</evidence>
<keyword evidence="7 9" id="KW-0807">Transducer</keyword>
<feature type="domain" description="HAMP" evidence="12">
    <location>
        <begin position="323"/>
        <end position="380"/>
    </location>
</feature>
<evidence type="ECO:0000256" key="10">
    <source>
        <dbReference type="SAM" id="Phobius"/>
    </source>
</evidence>
<name>A0A1A8TLG8_9GAMM</name>
<dbReference type="InterPro" id="IPR004089">
    <property type="entry name" value="MCPsignal_dom"/>
</dbReference>
<dbReference type="InterPro" id="IPR003660">
    <property type="entry name" value="HAMP_dom"/>
</dbReference>
<comment type="subcellular location">
    <subcellularLocation>
        <location evidence="1">Cell membrane</location>
        <topology evidence="1">Multi-pass membrane protein</topology>
    </subcellularLocation>
</comment>
<dbReference type="STRING" id="295068.MAQ5080_02626"/>
<reference evidence="13 14" key="1">
    <citation type="submission" date="2016-06" db="EMBL/GenBank/DDBJ databases">
        <authorList>
            <person name="Kjaerup R.B."/>
            <person name="Dalgaard T.S."/>
            <person name="Juul-Madsen H.R."/>
        </authorList>
    </citation>
    <scope>NUCLEOTIDE SEQUENCE [LARGE SCALE GENOMIC DNA]</scope>
    <source>
        <strain evidence="13 14">CECT 5080</strain>
    </source>
</reference>
<dbReference type="EMBL" id="FLOC01000016">
    <property type="protein sequence ID" value="SBS33613.1"/>
    <property type="molecule type" value="Genomic_DNA"/>
</dbReference>
<evidence type="ECO:0000259" key="12">
    <source>
        <dbReference type="PROSITE" id="PS50885"/>
    </source>
</evidence>
<organism evidence="13 14">
    <name type="scientific">Marinomonas aquimarina</name>
    <dbReference type="NCBI Taxonomy" id="295068"/>
    <lineage>
        <taxon>Bacteria</taxon>
        <taxon>Pseudomonadati</taxon>
        <taxon>Pseudomonadota</taxon>
        <taxon>Gammaproteobacteria</taxon>
        <taxon>Oceanospirillales</taxon>
        <taxon>Oceanospirillaceae</taxon>
        <taxon>Marinomonas</taxon>
    </lineage>
</organism>
<evidence type="ECO:0000256" key="9">
    <source>
        <dbReference type="PROSITE-ProRule" id="PRU00284"/>
    </source>
</evidence>
<dbReference type="SMART" id="SM00304">
    <property type="entry name" value="HAMP"/>
    <property type="match status" value="1"/>
</dbReference>
<dbReference type="PANTHER" id="PTHR32089">
    <property type="entry name" value="METHYL-ACCEPTING CHEMOTAXIS PROTEIN MCPB"/>
    <property type="match status" value="1"/>
</dbReference>
<sequence length="657" mass="71761">MKIKTKLMLALSMATIVPVLIVCITMSLLSTEQARSDFKHSSSQTLSAVEHNFVGFVDSIKDTVKYLANHQLVTSPEATSYTTYYEADGKSPRSVVERRGSYEYEVFKLLQGLGESHDDFAYVYSADLDGGYVEWPGTYAYSNWDPKSRPWYRMGMQNNGQVALGSAYYYQPDDDVYVSAVSSFKRDGQTAGVVTVDFSIKTLMRMASETVIGQQGSLMVVEGSGAILVDVINPENSFQQLSQLSGEAYQTLANTQSGVINVALNGQDYHANVYTSQDLGWKFVALVPETEIYASANRIAQTTVIISALLLALFLLVSFFLAKRLVTPIEAVSAVSQDLQVIAKGEGDLTTKIMVDSNDETGLLSKWFNHFLESIRILIGNIKQSAVTIAGAAEQTSAKAQRVAEATSKQLTSIEQIVAAGQQMVEASNDAAQNCADSAQFSEQALAKTLHGKTLIKQSSEGVNRLGERLSDSRKVIIELENETSDINQILSTIQEIAEQTNLLALNAAIEAARAGDQGRGFAVVADEVRGLAKRTQESTEQINKILSLLLQRTKTASHTMNESFTESEKAIALSEEALEAFETVETMVGQMKDMTLRTAASAEQQRTATGDINDNINRISESAQELSHISDEVAELCHQTDDLSQQIYGMVAGFRT</sequence>
<dbReference type="PROSITE" id="PS50111">
    <property type="entry name" value="CHEMOTAXIS_TRANSDUC_2"/>
    <property type="match status" value="1"/>
</dbReference>
<evidence type="ECO:0000256" key="1">
    <source>
        <dbReference type="ARBA" id="ARBA00004651"/>
    </source>
</evidence>
<keyword evidence="4 10" id="KW-0812">Transmembrane</keyword>
<dbReference type="PROSITE" id="PS50885">
    <property type="entry name" value="HAMP"/>
    <property type="match status" value="1"/>
</dbReference>
<accession>A0A1A8TLG8</accession>
<keyword evidence="5 10" id="KW-1133">Transmembrane helix</keyword>
<keyword evidence="6 10" id="KW-0472">Membrane</keyword>
<dbReference type="Pfam" id="PF00015">
    <property type="entry name" value="MCPsignal"/>
    <property type="match status" value="1"/>
</dbReference>
<evidence type="ECO:0000256" key="2">
    <source>
        <dbReference type="ARBA" id="ARBA00022475"/>
    </source>
</evidence>
<dbReference type="CDD" id="cd11386">
    <property type="entry name" value="MCP_signal"/>
    <property type="match status" value="1"/>
</dbReference>
<dbReference type="OrthoDB" id="9760371at2"/>
<dbReference type="SUPFAM" id="SSF58104">
    <property type="entry name" value="Methyl-accepting chemotaxis protein (MCP) signaling domain"/>
    <property type="match status" value="1"/>
</dbReference>
<dbReference type="GO" id="GO:0005886">
    <property type="term" value="C:plasma membrane"/>
    <property type="evidence" value="ECO:0007669"/>
    <property type="project" value="UniProtKB-SubCell"/>
</dbReference>
<dbReference type="Pfam" id="PF00672">
    <property type="entry name" value="HAMP"/>
    <property type="match status" value="1"/>
</dbReference>
<evidence type="ECO:0000256" key="5">
    <source>
        <dbReference type="ARBA" id="ARBA00022989"/>
    </source>
</evidence>
<evidence type="ECO:0000259" key="11">
    <source>
        <dbReference type="PROSITE" id="PS50111"/>
    </source>
</evidence>
<keyword evidence="14" id="KW-1185">Reference proteome</keyword>
<keyword evidence="2" id="KW-1003">Cell membrane</keyword>
<evidence type="ECO:0000256" key="3">
    <source>
        <dbReference type="ARBA" id="ARBA00022500"/>
    </source>
</evidence>
<evidence type="ECO:0000313" key="13">
    <source>
        <dbReference type="EMBL" id="SBS33613.1"/>
    </source>
</evidence>
<dbReference type="Pfam" id="PF02743">
    <property type="entry name" value="dCache_1"/>
    <property type="match status" value="1"/>
</dbReference>
<dbReference type="SUPFAM" id="SSF103190">
    <property type="entry name" value="Sensory domain-like"/>
    <property type="match status" value="1"/>
</dbReference>
<dbReference type="Proteomes" id="UP000092627">
    <property type="component" value="Unassembled WGS sequence"/>
</dbReference>